<dbReference type="GeneID" id="70251250"/>
<sequence>MEVLKRIVFFWLFAGSIVASQLSYRESITGINLLGSHFGIPTLNASFDYVVVGGGTAGLTIATRLAQAGKYSIAVIEAGTLPELIDSNCSTIPASAANFLGANPKTNNPMIDWGMHTQNIPGFGNRSILYSQGKSLGGGSVRNLMFYVRSCKGAYQRWADEVGDDSYTFASLLPYFQKSVAFHPPDQITRPANSTPKYNVHAYSPSGGPLQVTYPRWANAMSSWFKLGLSQLGVPEVVDFVSGNILGYQYTAQTIDPTTMTRSSSETSFLRTAFAETTSLSVYVQSLAKRILFDSQKRATGVVVESNNVLYTISANKEIIVSAGALRSPQLLMVSGVGPKDTLQGLNIPVVSDRPGVGQNMQDHLLVGTSYPVDVLTHELIGSDPVFAEEQVINYVTNRTGILTNVGADFLAYEKLPDSLRKTLSKKTLESLNSLPSDWPDIELLYYDSYTSNQQDYTASGPSGSYAAADVGVVAPFSRGTVSIASNDTADIPLIYPNYLEDVRDQEVVLAGWKRAHQIWNTPALKKITTGPEAWPGSNYTTDAEILHIIQENALTQYHASSTNKMGRSNDTLAVIDPQCQVYGVTGLRVVDSSSFPFIPPSHIQATVYALAEKIGAKIIESW</sequence>
<feature type="active site" description="Proton donor" evidence="3">
    <location>
        <position position="559"/>
    </location>
</feature>
<dbReference type="Proteomes" id="UP001201262">
    <property type="component" value="Unassembled WGS sequence"/>
</dbReference>
<evidence type="ECO:0000256" key="1">
    <source>
        <dbReference type="ARBA" id="ARBA00010790"/>
    </source>
</evidence>
<keyword evidence="7" id="KW-1185">Reference proteome</keyword>
<evidence type="ECO:0000256" key="4">
    <source>
        <dbReference type="SAM" id="SignalP"/>
    </source>
</evidence>
<dbReference type="Gene3D" id="3.50.50.60">
    <property type="entry name" value="FAD/NAD(P)-binding domain"/>
    <property type="match status" value="1"/>
</dbReference>
<dbReference type="InterPro" id="IPR000172">
    <property type="entry name" value="GMC_OxRdtase_N"/>
</dbReference>
<feature type="signal peptide" evidence="4">
    <location>
        <begin position="1"/>
        <end position="19"/>
    </location>
</feature>
<dbReference type="PANTHER" id="PTHR11552">
    <property type="entry name" value="GLUCOSE-METHANOL-CHOLINE GMC OXIDOREDUCTASE"/>
    <property type="match status" value="1"/>
</dbReference>
<evidence type="ECO:0000313" key="6">
    <source>
        <dbReference type="EMBL" id="KAH8692040.1"/>
    </source>
</evidence>
<evidence type="ECO:0000313" key="7">
    <source>
        <dbReference type="Proteomes" id="UP001201262"/>
    </source>
</evidence>
<comment type="similarity">
    <text evidence="1">Belongs to the GMC oxidoreductase family.</text>
</comment>
<dbReference type="Pfam" id="PF05199">
    <property type="entry name" value="GMC_oxred_C"/>
    <property type="match status" value="1"/>
</dbReference>
<evidence type="ECO:0000256" key="2">
    <source>
        <dbReference type="ARBA" id="ARBA00023180"/>
    </source>
</evidence>
<dbReference type="EMBL" id="JAJTJA010000011">
    <property type="protein sequence ID" value="KAH8692040.1"/>
    <property type="molecule type" value="Genomic_DNA"/>
</dbReference>
<comment type="caution">
    <text evidence="6">The sequence shown here is derived from an EMBL/GenBank/DDBJ whole genome shotgun (WGS) entry which is preliminary data.</text>
</comment>
<dbReference type="PIRSF" id="PIRSF000137">
    <property type="entry name" value="Alcohol_oxidase"/>
    <property type="match status" value="1"/>
</dbReference>
<gene>
    <name evidence="6" type="ORF">BGW36DRAFT_431275</name>
</gene>
<dbReference type="Gene3D" id="3.30.560.10">
    <property type="entry name" value="Glucose Oxidase, domain 3"/>
    <property type="match status" value="1"/>
</dbReference>
<protein>
    <submittedName>
        <fullName evidence="6">GMC oxidoreductase</fullName>
    </submittedName>
</protein>
<name>A0AAD4KHR9_9EURO</name>
<dbReference type="InterPro" id="IPR012132">
    <property type="entry name" value="GMC_OxRdtase"/>
</dbReference>
<feature type="chain" id="PRO_5042007674" evidence="4">
    <location>
        <begin position="20"/>
        <end position="623"/>
    </location>
</feature>
<feature type="domain" description="Glucose-methanol-choline oxidoreductase N-terminal" evidence="5">
    <location>
        <begin position="324"/>
        <end position="338"/>
    </location>
</feature>
<dbReference type="RefSeq" id="XP_046068037.1">
    <property type="nucleotide sequence ID" value="XM_046220963.1"/>
</dbReference>
<accession>A0AAD4KHR9</accession>
<dbReference type="InterPro" id="IPR007867">
    <property type="entry name" value="GMC_OxRtase_C"/>
</dbReference>
<dbReference type="PROSITE" id="PS00624">
    <property type="entry name" value="GMC_OXRED_2"/>
    <property type="match status" value="1"/>
</dbReference>
<dbReference type="GO" id="GO:0016614">
    <property type="term" value="F:oxidoreductase activity, acting on CH-OH group of donors"/>
    <property type="evidence" value="ECO:0007669"/>
    <property type="project" value="InterPro"/>
</dbReference>
<dbReference type="PANTHER" id="PTHR11552:SF138">
    <property type="entry name" value="DEHYDROGENASE PKFF-RELATED"/>
    <property type="match status" value="1"/>
</dbReference>
<feature type="active site" description="Proton acceptor" evidence="3">
    <location>
        <position position="603"/>
    </location>
</feature>
<dbReference type="SUPFAM" id="SSF54373">
    <property type="entry name" value="FAD-linked reductases, C-terminal domain"/>
    <property type="match status" value="1"/>
</dbReference>
<dbReference type="GO" id="GO:0050660">
    <property type="term" value="F:flavin adenine dinucleotide binding"/>
    <property type="evidence" value="ECO:0007669"/>
    <property type="project" value="InterPro"/>
</dbReference>
<evidence type="ECO:0000259" key="5">
    <source>
        <dbReference type="PROSITE" id="PS00624"/>
    </source>
</evidence>
<dbReference type="Pfam" id="PF00732">
    <property type="entry name" value="GMC_oxred_N"/>
    <property type="match status" value="1"/>
</dbReference>
<dbReference type="AlphaFoldDB" id="A0AAD4KHR9"/>
<keyword evidence="4" id="KW-0732">Signal</keyword>
<dbReference type="SUPFAM" id="SSF51905">
    <property type="entry name" value="FAD/NAD(P)-binding domain"/>
    <property type="match status" value="1"/>
</dbReference>
<keyword evidence="2" id="KW-0325">Glycoprotein</keyword>
<dbReference type="InterPro" id="IPR036188">
    <property type="entry name" value="FAD/NAD-bd_sf"/>
</dbReference>
<evidence type="ECO:0000256" key="3">
    <source>
        <dbReference type="PIRSR" id="PIRSR000137-1"/>
    </source>
</evidence>
<proteinExistence type="inferred from homology"/>
<dbReference type="GO" id="GO:0044550">
    <property type="term" value="P:secondary metabolite biosynthetic process"/>
    <property type="evidence" value="ECO:0007669"/>
    <property type="project" value="TreeGrafter"/>
</dbReference>
<organism evidence="6 7">
    <name type="scientific">Talaromyces proteolyticus</name>
    <dbReference type="NCBI Taxonomy" id="1131652"/>
    <lineage>
        <taxon>Eukaryota</taxon>
        <taxon>Fungi</taxon>
        <taxon>Dikarya</taxon>
        <taxon>Ascomycota</taxon>
        <taxon>Pezizomycotina</taxon>
        <taxon>Eurotiomycetes</taxon>
        <taxon>Eurotiomycetidae</taxon>
        <taxon>Eurotiales</taxon>
        <taxon>Trichocomaceae</taxon>
        <taxon>Talaromyces</taxon>
        <taxon>Talaromyces sect. Bacilispori</taxon>
    </lineage>
</organism>
<reference evidence="6" key="1">
    <citation type="submission" date="2021-12" db="EMBL/GenBank/DDBJ databases">
        <title>Convergent genome expansion in fungi linked to evolution of root-endophyte symbiosis.</title>
        <authorList>
            <consortium name="DOE Joint Genome Institute"/>
            <person name="Ke Y.-H."/>
            <person name="Bonito G."/>
            <person name="Liao H.-L."/>
            <person name="Looney B."/>
            <person name="Rojas-Flechas A."/>
            <person name="Nash J."/>
            <person name="Hameed K."/>
            <person name="Schadt C."/>
            <person name="Martin F."/>
            <person name="Crous P.W."/>
            <person name="Miettinen O."/>
            <person name="Magnuson J.K."/>
            <person name="Labbe J."/>
            <person name="Jacobson D."/>
            <person name="Doktycz M.J."/>
            <person name="Veneault-Fourrey C."/>
            <person name="Kuo A."/>
            <person name="Mondo S."/>
            <person name="Calhoun S."/>
            <person name="Riley R."/>
            <person name="Ohm R."/>
            <person name="LaButti K."/>
            <person name="Andreopoulos B."/>
            <person name="Pangilinan J."/>
            <person name="Nolan M."/>
            <person name="Tritt A."/>
            <person name="Clum A."/>
            <person name="Lipzen A."/>
            <person name="Daum C."/>
            <person name="Barry K."/>
            <person name="Grigoriev I.V."/>
            <person name="Vilgalys R."/>
        </authorList>
    </citation>
    <scope>NUCLEOTIDE SEQUENCE</scope>
    <source>
        <strain evidence="6">PMI_201</strain>
    </source>
</reference>